<reference evidence="1 2" key="1">
    <citation type="journal article" date="2024" name="Chem. Sci.">
        <title>Discovery of megapolipeptins by genome mining of a Burkholderiales bacteria collection.</title>
        <authorList>
            <person name="Paulo B.S."/>
            <person name="Recchia M.J.J."/>
            <person name="Lee S."/>
            <person name="Fergusson C.H."/>
            <person name="Romanowski S.B."/>
            <person name="Hernandez A."/>
            <person name="Krull N."/>
            <person name="Liu D.Y."/>
            <person name="Cavanagh H."/>
            <person name="Bos A."/>
            <person name="Gray C.A."/>
            <person name="Murphy B.T."/>
            <person name="Linington R.G."/>
            <person name="Eustaquio A.S."/>
        </authorList>
    </citation>
    <scope>NUCLEOTIDE SEQUENCE [LARGE SCALE GENOMIC DNA]</scope>
    <source>
        <strain evidence="1 2">RL17-374-BIF-D</strain>
    </source>
</reference>
<protein>
    <recommendedName>
        <fullName evidence="3">Bacteriophage protein</fullName>
    </recommendedName>
</protein>
<organism evidence="1 2">
    <name type="scientific">Caballeronia jiangsuensis</name>
    <dbReference type="NCBI Taxonomy" id="1458357"/>
    <lineage>
        <taxon>Bacteria</taxon>
        <taxon>Pseudomonadati</taxon>
        <taxon>Pseudomonadota</taxon>
        <taxon>Betaproteobacteria</taxon>
        <taxon>Burkholderiales</taxon>
        <taxon>Burkholderiaceae</taxon>
        <taxon>Caballeronia</taxon>
    </lineage>
</organism>
<evidence type="ECO:0000313" key="2">
    <source>
        <dbReference type="Proteomes" id="UP001629462"/>
    </source>
</evidence>
<comment type="caution">
    <text evidence="1">The sequence shown here is derived from an EMBL/GenBank/DDBJ whole genome shotgun (WGS) entry which is preliminary data.</text>
</comment>
<keyword evidence="2" id="KW-1185">Reference proteome</keyword>
<accession>A0ABW9CT06</accession>
<dbReference type="RefSeq" id="WP_408163203.1">
    <property type="nucleotide sequence ID" value="NZ_JAQQDB010000035.1"/>
</dbReference>
<sequence>MATQAKGFKFKTFLDVVFDDAKEKTKGTPRPLGVYLPVAITTMDGKNRLVSYMDGELIYDAASETFGNGLRQFFSDRTYNLPNDGPFVGPSEPFDPTRLDTSAIGLARVSGTEARLTMNGGSLDMTLQAGSLVGHGGDIVVVLAFGKISVAEGPA</sequence>
<evidence type="ECO:0000313" key="1">
    <source>
        <dbReference type="EMBL" id="MFM0521509.1"/>
    </source>
</evidence>
<evidence type="ECO:0008006" key="3">
    <source>
        <dbReference type="Google" id="ProtNLM"/>
    </source>
</evidence>
<dbReference type="Proteomes" id="UP001629462">
    <property type="component" value="Unassembled WGS sequence"/>
</dbReference>
<proteinExistence type="predicted"/>
<gene>
    <name evidence="1" type="ORF">PQR08_29200</name>
</gene>
<name>A0ABW9CT06_9BURK</name>
<dbReference type="EMBL" id="JAQQDB010000035">
    <property type="protein sequence ID" value="MFM0521509.1"/>
    <property type="molecule type" value="Genomic_DNA"/>
</dbReference>